<gene>
    <name evidence="4" type="ORF">HFQ381_LOCUS27747</name>
    <name evidence="2" type="ORF">KIK155_LOCUS22615</name>
    <name evidence="5" type="ORF">QYT958_LOCUS24918</name>
    <name evidence="1" type="ORF">TIS948_LOCUS25406</name>
    <name evidence="3" type="ORF">UJA718_LOCUS22180</name>
</gene>
<dbReference type="Proteomes" id="UP000663848">
    <property type="component" value="Unassembled WGS sequence"/>
</dbReference>
<dbReference type="EMBL" id="CAJNYV010004019">
    <property type="protein sequence ID" value="CAF3635099.1"/>
    <property type="molecule type" value="Genomic_DNA"/>
</dbReference>
<dbReference type="EMBL" id="CAJNXB010004398">
    <property type="protein sequence ID" value="CAF3374901.1"/>
    <property type="molecule type" value="Genomic_DNA"/>
</dbReference>
<dbReference type="OrthoDB" id="5835829at2759"/>
<dbReference type="EMBL" id="CAJOBO010003696">
    <property type="protein sequence ID" value="CAF4500732.1"/>
    <property type="molecule type" value="Genomic_DNA"/>
</dbReference>
<dbReference type="Proteomes" id="UP000663865">
    <property type="component" value="Unassembled WGS sequence"/>
</dbReference>
<dbReference type="AlphaFoldDB" id="A0A820RR76"/>
<reference evidence="3" key="1">
    <citation type="submission" date="2021-02" db="EMBL/GenBank/DDBJ databases">
        <authorList>
            <person name="Nowell W R."/>
        </authorList>
    </citation>
    <scope>NUCLEOTIDE SEQUENCE</scope>
</reference>
<evidence type="ECO:0000313" key="6">
    <source>
        <dbReference type="Proteomes" id="UP000663873"/>
    </source>
</evidence>
<sequence>MFTSNMIDKDALMLNGYSDAKIKKLEEEMVELRRSTAEQVSIATLISTGFHLVVDEAYETAVFGLLDAFEKRRPDLIICDFMGMACIDVCAHLHIPYMIMVFSLAYIDHLELPKYIPNQHIGRSFFSITFWKRFYDKFILGPRAFALIFLGIQKMNRI</sequence>
<evidence type="ECO:0000313" key="3">
    <source>
        <dbReference type="EMBL" id="CAF4442191.1"/>
    </source>
</evidence>
<dbReference type="EMBL" id="CAJOBP010004503">
    <property type="protein sequence ID" value="CAF4442191.1"/>
    <property type="molecule type" value="Genomic_DNA"/>
</dbReference>
<evidence type="ECO:0000313" key="4">
    <source>
        <dbReference type="EMBL" id="CAF4500732.1"/>
    </source>
</evidence>
<dbReference type="Proteomes" id="UP000663873">
    <property type="component" value="Unassembled WGS sequence"/>
</dbReference>
<dbReference type="Proteomes" id="UP000663851">
    <property type="component" value="Unassembled WGS sequence"/>
</dbReference>
<keyword evidence="6" id="KW-1185">Reference proteome</keyword>
<dbReference type="EMBL" id="CAJOBR010005462">
    <property type="protein sequence ID" value="CAF4818631.1"/>
    <property type="molecule type" value="Genomic_DNA"/>
</dbReference>
<dbReference type="SUPFAM" id="SSF53756">
    <property type="entry name" value="UDP-Glycosyltransferase/glycogen phosphorylase"/>
    <property type="match status" value="1"/>
</dbReference>
<proteinExistence type="predicted"/>
<accession>A0A820RR76</accession>
<protein>
    <submittedName>
        <fullName evidence="3">Uncharacterized protein</fullName>
    </submittedName>
</protein>
<comment type="caution">
    <text evidence="3">The sequence shown here is derived from an EMBL/GenBank/DDBJ whole genome shotgun (WGS) entry which is preliminary data.</text>
</comment>
<dbReference type="Proteomes" id="UP000663825">
    <property type="component" value="Unassembled WGS sequence"/>
</dbReference>
<evidence type="ECO:0000313" key="2">
    <source>
        <dbReference type="EMBL" id="CAF3635099.1"/>
    </source>
</evidence>
<evidence type="ECO:0000313" key="5">
    <source>
        <dbReference type="EMBL" id="CAF4818631.1"/>
    </source>
</evidence>
<name>A0A820RR76_9BILA</name>
<evidence type="ECO:0000313" key="1">
    <source>
        <dbReference type="EMBL" id="CAF3374901.1"/>
    </source>
</evidence>
<organism evidence="3 6">
    <name type="scientific">Rotaria socialis</name>
    <dbReference type="NCBI Taxonomy" id="392032"/>
    <lineage>
        <taxon>Eukaryota</taxon>
        <taxon>Metazoa</taxon>
        <taxon>Spiralia</taxon>
        <taxon>Gnathifera</taxon>
        <taxon>Rotifera</taxon>
        <taxon>Eurotatoria</taxon>
        <taxon>Bdelloidea</taxon>
        <taxon>Philodinida</taxon>
        <taxon>Philodinidae</taxon>
        <taxon>Rotaria</taxon>
    </lineage>
</organism>
<dbReference type="Gene3D" id="3.40.50.2000">
    <property type="entry name" value="Glycogen Phosphorylase B"/>
    <property type="match status" value="1"/>
</dbReference>